<dbReference type="EMBL" id="JAPDDT010000002">
    <property type="protein sequence ID" value="MCW1921861.1"/>
    <property type="molecule type" value="Genomic_DNA"/>
</dbReference>
<keyword evidence="1" id="KW-0732">Signal</keyword>
<dbReference type="InterPro" id="IPR011042">
    <property type="entry name" value="6-blade_b-propeller_TolB-like"/>
</dbReference>
<organism evidence="3 4">
    <name type="scientific">Luteolibacter arcticus</name>
    <dbReference type="NCBI Taxonomy" id="1581411"/>
    <lineage>
        <taxon>Bacteria</taxon>
        <taxon>Pseudomonadati</taxon>
        <taxon>Verrucomicrobiota</taxon>
        <taxon>Verrucomicrobiia</taxon>
        <taxon>Verrucomicrobiales</taxon>
        <taxon>Verrucomicrobiaceae</taxon>
        <taxon>Luteolibacter</taxon>
    </lineage>
</organism>
<comment type="caution">
    <text evidence="3">The sequence shown here is derived from an EMBL/GenBank/DDBJ whole genome shotgun (WGS) entry which is preliminary data.</text>
</comment>
<gene>
    <name evidence="3" type="ORF">OKA05_04815</name>
</gene>
<proteinExistence type="predicted"/>
<evidence type="ECO:0000313" key="4">
    <source>
        <dbReference type="Proteomes" id="UP001320876"/>
    </source>
</evidence>
<evidence type="ECO:0000313" key="3">
    <source>
        <dbReference type="EMBL" id="MCW1921861.1"/>
    </source>
</evidence>
<dbReference type="InterPro" id="IPR013424">
    <property type="entry name" value="Ice-binding_C"/>
</dbReference>
<keyword evidence="4" id="KW-1185">Reference proteome</keyword>
<evidence type="ECO:0000259" key="2">
    <source>
        <dbReference type="Pfam" id="PF07589"/>
    </source>
</evidence>
<dbReference type="Gene3D" id="2.120.10.30">
    <property type="entry name" value="TolB, C-terminal domain"/>
    <property type="match status" value="1"/>
</dbReference>
<dbReference type="InterPro" id="IPR050778">
    <property type="entry name" value="Cueball_EGF_LRP_Nidogen"/>
</dbReference>
<dbReference type="Proteomes" id="UP001320876">
    <property type="component" value="Unassembled WGS sequence"/>
</dbReference>
<feature type="signal peptide" evidence="1">
    <location>
        <begin position="1"/>
        <end position="21"/>
    </location>
</feature>
<protein>
    <submittedName>
        <fullName evidence="3">DUF5050 domain-containing protein</fullName>
    </submittedName>
</protein>
<evidence type="ECO:0000256" key="1">
    <source>
        <dbReference type="SAM" id="SignalP"/>
    </source>
</evidence>
<accession>A0ABT3GEI4</accession>
<sequence length="308" mass="33660">MNLPTLARWFLFLAIPMACDAASIRLSWTGTGPAGDNRTGLHSMILGEAGSHSYLALPQRAESVTVHKGTVYYAVPKDSSYSGWNVYSTDLQGGSTTHLYEIDHKTTSWGFAVTDDHLYLSDSLNDTITRSNLDGSGLEMVFDSPTVAPSPAYMTATAQSLYWTQVVSDSRGRSQIWTLDHANPSQALSILTGLSEPQYLSSSAAYLFWFDSMERVIYRSDHEGQNLQVIVSATWARGMVADDEHLYWTNNKNLMRSDHNGGNVEIVVTSADNMAGGFLEIVPEPGTVLLGGLGGLVLLGRRRRLMAA</sequence>
<dbReference type="PANTHER" id="PTHR46513">
    <property type="entry name" value="VITELLOGENIN RECEPTOR-LIKE PROTEIN-RELATED-RELATED"/>
    <property type="match status" value="1"/>
</dbReference>
<dbReference type="SUPFAM" id="SSF63825">
    <property type="entry name" value="YWTD domain"/>
    <property type="match status" value="1"/>
</dbReference>
<feature type="chain" id="PRO_5045957142" evidence="1">
    <location>
        <begin position="22"/>
        <end position="308"/>
    </location>
</feature>
<name>A0ABT3GEI4_9BACT</name>
<feature type="domain" description="Ice-binding protein C-terminal" evidence="2">
    <location>
        <begin position="282"/>
        <end position="304"/>
    </location>
</feature>
<dbReference type="Pfam" id="PF07589">
    <property type="entry name" value="PEP-CTERM"/>
    <property type="match status" value="1"/>
</dbReference>
<reference evidence="3 4" key="1">
    <citation type="submission" date="2022-10" db="EMBL/GenBank/DDBJ databases">
        <title>Luteolibacter arcticus strain CCTCC AB 2014275, whole genome shotgun sequencing project.</title>
        <authorList>
            <person name="Zhao G."/>
            <person name="Shen L."/>
        </authorList>
    </citation>
    <scope>NUCLEOTIDE SEQUENCE [LARGE SCALE GENOMIC DNA]</scope>
    <source>
        <strain evidence="3 4">CCTCC AB 2014275</strain>
    </source>
</reference>
<dbReference type="RefSeq" id="WP_264485971.1">
    <property type="nucleotide sequence ID" value="NZ_JAPDDT010000002.1"/>
</dbReference>
<dbReference type="NCBIfam" id="TIGR02595">
    <property type="entry name" value="PEP_CTERM"/>
    <property type="match status" value="1"/>
</dbReference>